<dbReference type="AlphaFoldDB" id="A0A2L2Z830"/>
<sequence length="67" mass="8004">MGIDINLKNDRKVVRRAPKSEDSYLRLLVKLYRYLARRTGEKFNKIVMKLLFMSRINRPHLSLARLS</sequence>
<evidence type="ECO:0000256" key="5">
    <source>
        <dbReference type="ARBA" id="ARBA00035323"/>
    </source>
</evidence>
<dbReference type="Pfam" id="PF17135">
    <property type="entry name" value="Ribosomal_L18"/>
    <property type="match status" value="1"/>
</dbReference>
<organism evidence="7">
    <name type="scientific">Parasteatoda tepidariorum</name>
    <name type="common">Common house spider</name>
    <name type="synonym">Achaearanea tepidariorum</name>
    <dbReference type="NCBI Taxonomy" id="114398"/>
    <lineage>
        <taxon>Eukaryota</taxon>
        <taxon>Metazoa</taxon>
        <taxon>Ecdysozoa</taxon>
        <taxon>Arthropoda</taxon>
        <taxon>Chelicerata</taxon>
        <taxon>Arachnida</taxon>
        <taxon>Araneae</taxon>
        <taxon>Araneomorphae</taxon>
        <taxon>Entelegynae</taxon>
        <taxon>Araneoidea</taxon>
        <taxon>Theridiidae</taxon>
        <taxon>Parasteatoda</taxon>
    </lineage>
</organism>
<dbReference type="GO" id="GO:0003723">
    <property type="term" value="F:RNA binding"/>
    <property type="evidence" value="ECO:0007669"/>
    <property type="project" value="TreeGrafter"/>
</dbReference>
<dbReference type="OrthoDB" id="6353017at2759"/>
<keyword evidence="2 7" id="KW-0689">Ribosomal protein</keyword>
<evidence type="ECO:0000256" key="1">
    <source>
        <dbReference type="ARBA" id="ARBA00006815"/>
    </source>
</evidence>
<dbReference type="PROSITE" id="PS01106">
    <property type="entry name" value="RIBOSOMAL_L18E"/>
    <property type="match status" value="1"/>
</dbReference>
<dbReference type="InterPro" id="IPR036227">
    <property type="entry name" value="Ribosomal_uL15/eL18_sf"/>
</dbReference>
<name>A0A2L2Z830_PARTP</name>
<comment type="similarity">
    <text evidence="1">Belongs to the eukaryotic ribosomal protein eL18 family.</text>
</comment>
<dbReference type="EMBL" id="IAAA01129100">
    <property type="protein sequence ID" value="LAA16591.1"/>
    <property type="molecule type" value="mRNA"/>
</dbReference>
<dbReference type="PANTHER" id="PTHR10934:SF2">
    <property type="entry name" value="LARGE RIBOSOMAL SUBUNIT PROTEIN EL18"/>
    <property type="match status" value="1"/>
</dbReference>
<dbReference type="GO" id="GO:0006412">
    <property type="term" value="P:translation"/>
    <property type="evidence" value="ECO:0007669"/>
    <property type="project" value="InterPro"/>
</dbReference>
<dbReference type="InterPro" id="IPR000039">
    <property type="entry name" value="Ribosomal_eL18"/>
</dbReference>
<dbReference type="SUPFAM" id="SSF52080">
    <property type="entry name" value="Ribosomal proteins L15p and L18e"/>
    <property type="match status" value="1"/>
</dbReference>
<evidence type="ECO:0000256" key="2">
    <source>
        <dbReference type="ARBA" id="ARBA00022980"/>
    </source>
</evidence>
<evidence type="ECO:0000256" key="4">
    <source>
        <dbReference type="ARBA" id="ARBA00035218"/>
    </source>
</evidence>
<dbReference type="GO" id="GO:0003735">
    <property type="term" value="F:structural constituent of ribosome"/>
    <property type="evidence" value="ECO:0007669"/>
    <property type="project" value="InterPro"/>
</dbReference>
<dbReference type="Gene3D" id="3.100.10.10">
    <property type="match status" value="1"/>
</dbReference>
<dbReference type="GO" id="GO:0022625">
    <property type="term" value="C:cytosolic large ribosomal subunit"/>
    <property type="evidence" value="ECO:0007669"/>
    <property type="project" value="TreeGrafter"/>
</dbReference>
<reference evidence="7" key="1">
    <citation type="journal article" date="2016" name="Mol. Ecol. Resour.">
        <title>Evaluation of the impact of RNA preservation methods of spiders for de novo transcriptome assembly.</title>
        <authorList>
            <person name="Kono N."/>
            <person name="Nakamura H."/>
            <person name="Ito Y."/>
            <person name="Tomita M."/>
            <person name="Arakawa K."/>
        </authorList>
    </citation>
    <scope>NUCLEOTIDE SEQUENCE</scope>
    <source>
        <tissue evidence="7">Whole body</tissue>
    </source>
</reference>
<proteinExistence type="evidence at transcript level"/>
<dbReference type="InterPro" id="IPR021132">
    <property type="entry name" value="Ribosomal_eL18/eL18-A/B/_CS"/>
</dbReference>
<evidence type="ECO:0000313" key="7">
    <source>
        <dbReference type="EMBL" id="LAA16591.1"/>
    </source>
</evidence>
<protein>
    <recommendedName>
        <fullName evidence="4">Large ribosomal subunit protein eL18</fullName>
    </recommendedName>
    <alternativeName>
        <fullName evidence="5">60S ribosomal protein L18</fullName>
    </alternativeName>
</protein>
<feature type="domain" description="Large ribosomal subunit protein uL15/eL18" evidence="6">
    <location>
        <begin position="2"/>
        <end position="66"/>
    </location>
</feature>
<evidence type="ECO:0000256" key="3">
    <source>
        <dbReference type="ARBA" id="ARBA00023274"/>
    </source>
</evidence>
<accession>A0A2L2Z830</accession>
<keyword evidence="3" id="KW-0687">Ribonucleoprotein</keyword>
<dbReference type="PANTHER" id="PTHR10934">
    <property type="entry name" value="60S RIBOSOMAL PROTEIN L18"/>
    <property type="match status" value="1"/>
</dbReference>
<evidence type="ECO:0000259" key="6">
    <source>
        <dbReference type="Pfam" id="PF17135"/>
    </source>
</evidence>
<dbReference type="InterPro" id="IPR021131">
    <property type="entry name" value="Ribosomal_uL15/eL18"/>
</dbReference>